<proteinExistence type="predicted"/>
<dbReference type="Pfam" id="PF15373">
    <property type="entry name" value="SAXO5-like"/>
    <property type="match status" value="1"/>
</dbReference>
<keyword evidence="3" id="KW-1185">Reference proteome</keyword>
<reference evidence="2" key="1">
    <citation type="submission" date="2025-08" db="UniProtKB">
        <authorList>
            <consortium name="Ensembl"/>
        </authorList>
    </citation>
    <scope>IDENTIFICATION</scope>
</reference>
<reference evidence="2" key="2">
    <citation type="submission" date="2025-09" db="UniProtKB">
        <authorList>
            <consortium name="Ensembl"/>
        </authorList>
    </citation>
    <scope>IDENTIFICATION</scope>
</reference>
<dbReference type="Proteomes" id="UP000694403">
    <property type="component" value="Unplaced"/>
</dbReference>
<organism evidence="2 3">
    <name type="scientific">Chelydra serpentina</name>
    <name type="common">Snapping turtle</name>
    <name type="synonym">Testudo serpentina</name>
    <dbReference type="NCBI Taxonomy" id="8475"/>
    <lineage>
        <taxon>Eukaryota</taxon>
        <taxon>Metazoa</taxon>
        <taxon>Chordata</taxon>
        <taxon>Craniata</taxon>
        <taxon>Vertebrata</taxon>
        <taxon>Euteleostomi</taxon>
        <taxon>Archelosauria</taxon>
        <taxon>Testudinata</taxon>
        <taxon>Testudines</taxon>
        <taxon>Cryptodira</taxon>
        <taxon>Durocryptodira</taxon>
        <taxon>Americhelydia</taxon>
        <taxon>Chelydroidea</taxon>
        <taxon>Chelydridae</taxon>
        <taxon>Chelydra</taxon>
    </lineage>
</organism>
<dbReference type="InterPro" id="IPR028001">
    <property type="entry name" value="SAXO5"/>
</dbReference>
<name>A0A8C3RZH1_CHESE</name>
<dbReference type="PANTHER" id="PTHR34828:SF1">
    <property type="entry name" value="TESTIS-EXPRESSED PROTEIN 45"/>
    <property type="match status" value="1"/>
</dbReference>
<dbReference type="AlphaFoldDB" id="A0A8C3RZH1"/>
<evidence type="ECO:0000313" key="2">
    <source>
        <dbReference type="Ensembl" id="ENSCSRP00000006239.1"/>
    </source>
</evidence>
<feature type="region of interest" description="Disordered" evidence="1">
    <location>
        <begin position="73"/>
        <end position="95"/>
    </location>
</feature>
<dbReference type="PANTHER" id="PTHR34828">
    <property type="entry name" value="TESTIS-EXPRESSED PROTEIN 45"/>
    <property type="match status" value="1"/>
</dbReference>
<sequence length="192" mass="21975">QWGPGPSLCCLNGLLTRLEAKWSIWLQHLPVNFCSRLLQLDLGERPPQLWRLQSKVPLGDKHLNACFFNTTQHSDYQPPPESQRETSSSKSHLESHVPFNYPSKGALTTTQAMLVPHRQWTLRPSEESLQQVKYSHLVPPWQGQRFFRTEHQDEFTPKYSGPVPVCGGNFQVSSIPLGTLKYSPQRRIVFAT</sequence>
<evidence type="ECO:0000313" key="3">
    <source>
        <dbReference type="Proteomes" id="UP000694403"/>
    </source>
</evidence>
<accession>A0A8C3RZH1</accession>
<evidence type="ECO:0000256" key="1">
    <source>
        <dbReference type="SAM" id="MobiDB-lite"/>
    </source>
</evidence>
<protein>
    <submittedName>
        <fullName evidence="2">Uncharacterized protein</fullName>
    </submittedName>
</protein>
<dbReference type="Ensembl" id="ENSCSRT00000006437.1">
    <property type="protein sequence ID" value="ENSCSRP00000006239.1"/>
    <property type="gene ID" value="ENSCSRG00000004666.1"/>
</dbReference>